<sequence length="264" mass="27940">MSSARVAVVTGASRGIGLAVSEILVKHGITVIGVARSKQALELVQNKAAELSTQARFIPCVADITSSQGLDDILAAVDQQQQAGGQLVALVNNAGVLEPISRLADLSLDQLRSHLETNVVSVIALTQKLLPRLKRARGRIVNVSSGAAISAYQGWAAYCMGKAALNMFTQVVAVEEPEIVAVALRPGVVATDMQALIRNEGAAAMLPAQHKKFNELHLSGNLLPPERPALAIAKLALSAQKKHSGMFYSWDSPEISDLSLLIND</sequence>
<comment type="subcellular location">
    <subcellularLocation>
        <location evidence="1">Cytoplasm</location>
    </subcellularLocation>
</comment>
<evidence type="ECO:0000313" key="6">
    <source>
        <dbReference type="EMBL" id="KAJ1643442.1"/>
    </source>
</evidence>
<evidence type="ECO:0000256" key="4">
    <source>
        <dbReference type="ARBA" id="ARBA00023002"/>
    </source>
</evidence>
<comment type="caution">
    <text evidence="6">The sequence shown here is derived from an EMBL/GenBank/DDBJ whole genome shotgun (WGS) entry which is preliminary data.</text>
</comment>
<dbReference type="InterPro" id="IPR020904">
    <property type="entry name" value="Sc_DH/Rdtase_CS"/>
</dbReference>
<dbReference type="GO" id="GO:0005737">
    <property type="term" value="C:cytoplasm"/>
    <property type="evidence" value="ECO:0007669"/>
    <property type="project" value="UniProtKB-SubCell"/>
</dbReference>
<dbReference type="AlphaFoldDB" id="A0A9W7XIE2"/>
<dbReference type="Gene3D" id="3.40.50.720">
    <property type="entry name" value="NAD(P)-binding Rossmann-like Domain"/>
    <property type="match status" value="1"/>
</dbReference>
<evidence type="ECO:0000256" key="2">
    <source>
        <dbReference type="ARBA" id="ARBA00022490"/>
    </source>
</evidence>
<keyword evidence="3" id="KW-0521">NADP</keyword>
<accession>A0A9W7XIE2</accession>
<dbReference type="CDD" id="cd05367">
    <property type="entry name" value="SPR-like_SDR_c"/>
    <property type="match status" value="1"/>
</dbReference>
<dbReference type="InterPro" id="IPR002347">
    <property type="entry name" value="SDR_fam"/>
</dbReference>
<dbReference type="SUPFAM" id="SSF51735">
    <property type="entry name" value="NAD(P)-binding Rossmann-fold domains"/>
    <property type="match status" value="1"/>
</dbReference>
<gene>
    <name evidence="6" type="ORF">LPJ64_004780</name>
</gene>
<dbReference type="PRINTS" id="PR00081">
    <property type="entry name" value="GDHRDH"/>
</dbReference>
<dbReference type="InterPro" id="IPR036291">
    <property type="entry name" value="NAD(P)-bd_dom_sf"/>
</dbReference>
<evidence type="ECO:0000313" key="7">
    <source>
        <dbReference type="Proteomes" id="UP001145021"/>
    </source>
</evidence>
<organism evidence="6 7">
    <name type="scientific">Coemansia asiatica</name>
    <dbReference type="NCBI Taxonomy" id="1052880"/>
    <lineage>
        <taxon>Eukaryota</taxon>
        <taxon>Fungi</taxon>
        <taxon>Fungi incertae sedis</taxon>
        <taxon>Zoopagomycota</taxon>
        <taxon>Kickxellomycotina</taxon>
        <taxon>Kickxellomycetes</taxon>
        <taxon>Kickxellales</taxon>
        <taxon>Kickxellaceae</taxon>
        <taxon>Coemansia</taxon>
    </lineage>
</organism>
<dbReference type="PROSITE" id="PS00061">
    <property type="entry name" value="ADH_SHORT"/>
    <property type="match status" value="1"/>
</dbReference>
<proteinExistence type="inferred from homology"/>
<evidence type="ECO:0000256" key="5">
    <source>
        <dbReference type="RuleBase" id="RU000363"/>
    </source>
</evidence>
<dbReference type="Pfam" id="PF00106">
    <property type="entry name" value="adh_short"/>
    <property type="match status" value="1"/>
</dbReference>
<evidence type="ECO:0000256" key="1">
    <source>
        <dbReference type="ARBA" id="ARBA00004496"/>
    </source>
</evidence>
<comment type="similarity">
    <text evidence="5">Belongs to the short-chain dehydrogenases/reductases (SDR) family.</text>
</comment>
<keyword evidence="7" id="KW-1185">Reference proteome</keyword>
<dbReference type="InterPro" id="IPR051721">
    <property type="entry name" value="Biopterin_syn/organic_redct"/>
</dbReference>
<dbReference type="GO" id="GO:0006729">
    <property type="term" value="P:tetrahydrobiopterin biosynthetic process"/>
    <property type="evidence" value="ECO:0007669"/>
    <property type="project" value="TreeGrafter"/>
</dbReference>
<evidence type="ECO:0008006" key="8">
    <source>
        <dbReference type="Google" id="ProtNLM"/>
    </source>
</evidence>
<dbReference type="PANTHER" id="PTHR44085">
    <property type="entry name" value="SEPIAPTERIN REDUCTASE"/>
    <property type="match status" value="1"/>
</dbReference>
<dbReference type="EMBL" id="JANBOH010000255">
    <property type="protein sequence ID" value="KAJ1643442.1"/>
    <property type="molecule type" value="Genomic_DNA"/>
</dbReference>
<protein>
    <recommendedName>
        <fullName evidence="8">Short-chain dehydrogenase</fullName>
    </recommendedName>
</protein>
<keyword evidence="4" id="KW-0560">Oxidoreductase</keyword>
<dbReference type="PANTHER" id="PTHR44085:SF2">
    <property type="entry name" value="SEPIAPTERIN REDUCTASE"/>
    <property type="match status" value="1"/>
</dbReference>
<dbReference type="PRINTS" id="PR00080">
    <property type="entry name" value="SDRFAMILY"/>
</dbReference>
<name>A0A9W7XIE2_9FUNG</name>
<keyword evidence="2" id="KW-0963">Cytoplasm</keyword>
<reference evidence="6" key="1">
    <citation type="submission" date="2022-07" db="EMBL/GenBank/DDBJ databases">
        <title>Phylogenomic reconstructions and comparative analyses of Kickxellomycotina fungi.</title>
        <authorList>
            <person name="Reynolds N.K."/>
            <person name="Stajich J.E."/>
            <person name="Barry K."/>
            <person name="Grigoriev I.V."/>
            <person name="Crous P."/>
            <person name="Smith M.E."/>
        </authorList>
    </citation>
    <scope>NUCLEOTIDE SEQUENCE</scope>
    <source>
        <strain evidence="6">NBRC 105413</strain>
    </source>
</reference>
<dbReference type="Proteomes" id="UP001145021">
    <property type="component" value="Unassembled WGS sequence"/>
</dbReference>
<dbReference type="GO" id="GO:0004757">
    <property type="term" value="F:sepiapterin reductase (NADP+) activity"/>
    <property type="evidence" value="ECO:0007669"/>
    <property type="project" value="TreeGrafter"/>
</dbReference>
<evidence type="ECO:0000256" key="3">
    <source>
        <dbReference type="ARBA" id="ARBA00022857"/>
    </source>
</evidence>